<name>A0A3N4J682_9PEZI</name>
<dbReference type="Proteomes" id="UP000276215">
    <property type="component" value="Unassembled WGS sequence"/>
</dbReference>
<evidence type="ECO:0000313" key="2">
    <source>
        <dbReference type="EMBL" id="RPA93803.1"/>
    </source>
</evidence>
<proteinExistence type="predicted"/>
<evidence type="ECO:0000256" key="1">
    <source>
        <dbReference type="SAM" id="MobiDB-lite"/>
    </source>
</evidence>
<dbReference type="PANTHER" id="PTHR33324">
    <property type="entry name" value="EXPRESSED PROTEIN"/>
    <property type="match status" value="1"/>
</dbReference>
<organism evidence="2 3">
    <name type="scientific">Choiromyces venosus 120613-1</name>
    <dbReference type="NCBI Taxonomy" id="1336337"/>
    <lineage>
        <taxon>Eukaryota</taxon>
        <taxon>Fungi</taxon>
        <taxon>Dikarya</taxon>
        <taxon>Ascomycota</taxon>
        <taxon>Pezizomycotina</taxon>
        <taxon>Pezizomycetes</taxon>
        <taxon>Pezizales</taxon>
        <taxon>Tuberaceae</taxon>
        <taxon>Choiromyces</taxon>
    </lineage>
</organism>
<feature type="compositionally biased region" description="Basic and acidic residues" evidence="1">
    <location>
        <begin position="207"/>
        <end position="227"/>
    </location>
</feature>
<keyword evidence="3" id="KW-1185">Reference proteome</keyword>
<accession>A0A3N4J682</accession>
<feature type="region of interest" description="Disordered" evidence="1">
    <location>
        <begin position="183"/>
        <end position="318"/>
    </location>
</feature>
<evidence type="ECO:0000313" key="3">
    <source>
        <dbReference type="Proteomes" id="UP000276215"/>
    </source>
</evidence>
<dbReference type="PANTHER" id="PTHR33324:SF2">
    <property type="entry name" value="MYB_SANT-LIKE DNA-BINDING DOMAIN-CONTAINING PROTEIN"/>
    <property type="match status" value="1"/>
</dbReference>
<feature type="compositionally biased region" description="Polar residues" evidence="1">
    <location>
        <begin position="258"/>
        <end position="279"/>
    </location>
</feature>
<dbReference type="AlphaFoldDB" id="A0A3N4J682"/>
<protein>
    <submittedName>
        <fullName evidence="2">Uncharacterized protein</fullName>
    </submittedName>
</protein>
<reference evidence="2 3" key="1">
    <citation type="journal article" date="2018" name="Nat. Ecol. Evol.">
        <title>Pezizomycetes genomes reveal the molecular basis of ectomycorrhizal truffle lifestyle.</title>
        <authorList>
            <person name="Murat C."/>
            <person name="Payen T."/>
            <person name="Noel B."/>
            <person name="Kuo A."/>
            <person name="Morin E."/>
            <person name="Chen J."/>
            <person name="Kohler A."/>
            <person name="Krizsan K."/>
            <person name="Balestrini R."/>
            <person name="Da Silva C."/>
            <person name="Montanini B."/>
            <person name="Hainaut M."/>
            <person name="Levati E."/>
            <person name="Barry K.W."/>
            <person name="Belfiori B."/>
            <person name="Cichocki N."/>
            <person name="Clum A."/>
            <person name="Dockter R.B."/>
            <person name="Fauchery L."/>
            <person name="Guy J."/>
            <person name="Iotti M."/>
            <person name="Le Tacon F."/>
            <person name="Lindquist E.A."/>
            <person name="Lipzen A."/>
            <person name="Malagnac F."/>
            <person name="Mello A."/>
            <person name="Molinier V."/>
            <person name="Miyauchi S."/>
            <person name="Poulain J."/>
            <person name="Riccioni C."/>
            <person name="Rubini A."/>
            <person name="Sitrit Y."/>
            <person name="Splivallo R."/>
            <person name="Traeger S."/>
            <person name="Wang M."/>
            <person name="Zifcakova L."/>
            <person name="Wipf D."/>
            <person name="Zambonelli A."/>
            <person name="Paolocci F."/>
            <person name="Nowrousian M."/>
            <person name="Ottonello S."/>
            <person name="Baldrian P."/>
            <person name="Spatafora J.W."/>
            <person name="Henrissat B."/>
            <person name="Nagy L.G."/>
            <person name="Aury J.M."/>
            <person name="Wincker P."/>
            <person name="Grigoriev I.V."/>
            <person name="Bonfante P."/>
            <person name="Martin F.M."/>
        </authorList>
    </citation>
    <scope>NUCLEOTIDE SEQUENCE [LARGE SCALE GENOMIC DNA]</scope>
    <source>
        <strain evidence="2 3">120613-1</strain>
    </source>
</reference>
<gene>
    <name evidence="2" type="ORF">L873DRAFT_1846983</name>
</gene>
<feature type="compositionally biased region" description="Basic and acidic residues" evidence="1">
    <location>
        <begin position="240"/>
        <end position="257"/>
    </location>
</feature>
<sequence>MEKIFIIETHYEISKQPATDHKSQQQPQEIMLQMPIAHSVWMVGETEALIEWLEEPENLRKMKKGSEVTKKQIVKEIAAKISTKPEVKVGYKYDNLLKSYCEAAKLNNQSGWGLSMEDLDEGKKTLREKLLSRCPYFFRLEAIFGNCPNIRPLAQYDSDLCSSEATAAVERLLSIMGNTIGDEQDLQERNNNSEGEEGLRSWRRSTGGRDGEVDLIERDLRGERESEVPIGEEELVVVSETRRAESHGDRPREKYERLNQNTLEPSLVKQSSQASTSSAIKHKEKCKFPKSLEDDEEEDGGGGSGRNPRKKKGSGGALVDAVTILASAKMEGEEKNFDKKNWSWKEKN</sequence>
<dbReference type="OrthoDB" id="2414509at2759"/>
<dbReference type="EMBL" id="ML120446">
    <property type="protein sequence ID" value="RPA93803.1"/>
    <property type="molecule type" value="Genomic_DNA"/>
</dbReference>